<evidence type="ECO:0000256" key="1">
    <source>
        <dbReference type="ARBA" id="ARBA00022485"/>
    </source>
</evidence>
<dbReference type="Pfam" id="PF13247">
    <property type="entry name" value="Fer4_11"/>
    <property type="match status" value="1"/>
</dbReference>
<dbReference type="Proteomes" id="UP000216752">
    <property type="component" value="Chromosome"/>
</dbReference>
<gene>
    <name evidence="6" type="primary">bthL_3</name>
    <name evidence="6" type="ORF">SPSIL_052010</name>
</gene>
<organism evidence="6 7">
    <name type="scientific">Sporomusa silvacetica DSM 10669</name>
    <dbReference type="NCBI Taxonomy" id="1123289"/>
    <lineage>
        <taxon>Bacteria</taxon>
        <taxon>Bacillati</taxon>
        <taxon>Bacillota</taxon>
        <taxon>Negativicutes</taxon>
        <taxon>Selenomonadales</taxon>
        <taxon>Sporomusaceae</taxon>
        <taxon>Sporomusa</taxon>
    </lineage>
</organism>
<evidence type="ECO:0000259" key="5">
    <source>
        <dbReference type="Pfam" id="PF13247"/>
    </source>
</evidence>
<dbReference type="PANTHER" id="PTHR43177">
    <property type="entry name" value="PROTEIN NRFC"/>
    <property type="match status" value="1"/>
</dbReference>
<evidence type="ECO:0000313" key="6">
    <source>
        <dbReference type="EMBL" id="XFO68973.1"/>
    </source>
</evidence>
<dbReference type="Gene3D" id="3.30.70.20">
    <property type="match status" value="2"/>
</dbReference>
<dbReference type="SUPFAM" id="SSF54862">
    <property type="entry name" value="4Fe-4S ferredoxins"/>
    <property type="match status" value="1"/>
</dbReference>
<keyword evidence="4" id="KW-0411">Iron-sulfur</keyword>
<keyword evidence="3" id="KW-0408">Iron</keyword>
<dbReference type="InterPro" id="IPR050954">
    <property type="entry name" value="ET_IronSulfur_Cluster-Binding"/>
</dbReference>
<protein>
    <submittedName>
        <fullName evidence="6">Pyrogallol hydroxytransferase small subunit</fullName>
        <ecNumber evidence="6">1.97.1.2</ecNumber>
    </submittedName>
</protein>
<evidence type="ECO:0000256" key="3">
    <source>
        <dbReference type="ARBA" id="ARBA00023004"/>
    </source>
</evidence>
<keyword evidence="2" id="KW-0479">Metal-binding</keyword>
<dbReference type="EMBL" id="CP155573">
    <property type="protein sequence ID" value="XFO68973.1"/>
    <property type="molecule type" value="Genomic_DNA"/>
</dbReference>
<accession>A0ABZ3IU71</accession>
<dbReference type="InterPro" id="IPR017896">
    <property type="entry name" value="4Fe4S_Fe-S-bd"/>
</dbReference>
<keyword evidence="1" id="KW-0004">4Fe-4S</keyword>
<sequence>MRLGIAIDSRMCMSCYCCYTACKDEHCGYATALSAPQPMMGQFWIDIHEWERGDSSRKIKTTTVPTPCSHCQDPACMKVAKDGAVYKRPDGIVIIDPVKSKGQKAIADACPISAVYWNEELEIPQKCTMCAELLDDPNYLTYQGGHRRKVPRCVESCPNNAMVFGDLDDPESAISKLIAENRVTQLAPLEGQETNVVHLNIPSVFLAGSVYYPKELEEVCIGAKVQLTCSETGETWETETNYFGDWEIEWLPKDKNVDIKITFDGYKPVTYTAFTSFDHYVDMTYLEKE</sequence>
<proteinExistence type="predicted"/>
<feature type="domain" description="4Fe-4S ferredoxin-type" evidence="5">
    <location>
        <begin position="61"/>
        <end position="166"/>
    </location>
</feature>
<dbReference type="GO" id="GO:0018706">
    <property type="term" value="F:pyrogallol hydroxytransferase activity"/>
    <property type="evidence" value="ECO:0007669"/>
    <property type="project" value="UniProtKB-EC"/>
</dbReference>
<keyword evidence="7" id="KW-1185">Reference proteome</keyword>
<evidence type="ECO:0000256" key="2">
    <source>
        <dbReference type="ARBA" id="ARBA00022723"/>
    </source>
</evidence>
<dbReference type="EC" id="1.97.1.2" evidence="6"/>
<reference evidence="6" key="1">
    <citation type="submission" date="2024-05" db="EMBL/GenBank/DDBJ databases">
        <title>Isolation and characterization of Sporomusa carbonis sp. nov., a carboxydotrophic hydrogenogen in the genus of Sporomusa isolated from a charcoal burning pile.</title>
        <authorList>
            <person name="Boeer T."/>
            <person name="Rosenbaum F."/>
            <person name="Eysell L."/>
            <person name="Mueller V."/>
            <person name="Daniel R."/>
            <person name="Poehlein A."/>
        </authorList>
    </citation>
    <scope>NUCLEOTIDE SEQUENCE [LARGE SCALE GENOMIC DNA]</scope>
    <source>
        <strain evidence="6">DSM 10669</strain>
    </source>
</reference>
<keyword evidence="6" id="KW-0560">Oxidoreductase</keyword>
<dbReference type="PANTHER" id="PTHR43177:SF3">
    <property type="entry name" value="PROTEIN NRFC HOMOLOG"/>
    <property type="match status" value="1"/>
</dbReference>
<name>A0ABZ3IU71_9FIRM</name>
<dbReference type="RefSeq" id="WP_094603117.1">
    <property type="nucleotide sequence ID" value="NZ_CP155573.1"/>
</dbReference>
<evidence type="ECO:0000313" key="7">
    <source>
        <dbReference type="Proteomes" id="UP000216752"/>
    </source>
</evidence>
<evidence type="ECO:0000256" key="4">
    <source>
        <dbReference type="ARBA" id="ARBA00023014"/>
    </source>
</evidence>